<gene>
    <name evidence="2" type="ORF">AXG93_4427s1000</name>
</gene>
<feature type="region of interest" description="Disordered" evidence="1">
    <location>
        <begin position="42"/>
        <end position="73"/>
    </location>
</feature>
<reference evidence="2" key="1">
    <citation type="submission" date="2016-03" db="EMBL/GenBank/DDBJ databases">
        <title>Mechanisms controlling the formation of the plant cell surface in tip-growing cells are functionally conserved among land plants.</title>
        <authorList>
            <person name="Honkanen S."/>
            <person name="Jones V.A."/>
            <person name="Morieri G."/>
            <person name="Champion C."/>
            <person name="Hetherington A.J."/>
            <person name="Kelly S."/>
            <person name="Saint-Marcoux D."/>
            <person name="Proust H."/>
            <person name="Prescott H."/>
            <person name="Dolan L."/>
        </authorList>
    </citation>
    <scope>NUCLEOTIDE SEQUENCE [LARGE SCALE GENOMIC DNA]</scope>
    <source>
        <tissue evidence="2">Whole gametophyte</tissue>
    </source>
</reference>
<name>A0A176W0V6_MARPO</name>
<dbReference type="EMBL" id="LVLJ01002125">
    <property type="protein sequence ID" value="OAE26700.1"/>
    <property type="molecule type" value="Genomic_DNA"/>
</dbReference>
<dbReference type="Proteomes" id="UP000077202">
    <property type="component" value="Unassembled WGS sequence"/>
</dbReference>
<protein>
    <submittedName>
        <fullName evidence="2">Uncharacterized protein</fullName>
    </submittedName>
</protein>
<organism evidence="2 3">
    <name type="scientific">Marchantia polymorpha subsp. ruderalis</name>
    <dbReference type="NCBI Taxonomy" id="1480154"/>
    <lineage>
        <taxon>Eukaryota</taxon>
        <taxon>Viridiplantae</taxon>
        <taxon>Streptophyta</taxon>
        <taxon>Embryophyta</taxon>
        <taxon>Marchantiophyta</taxon>
        <taxon>Marchantiopsida</taxon>
        <taxon>Marchantiidae</taxon>
        <taxon>Marchantiales</taxon>
        <taxon>Marchantiaceae</taxon>
        <taxon>Marchantia</taxon>
    </lineage>
</organism>
<evidence type="ECO:0000313" key="3">
    <source>
        <dbReference type="Proteomes" id="UP000077202"/>
    </source>
</evidence>
<sequence length="123" mass="13420">MKARRLVLEADNITESRAAALLVRFTPKAGVELIMVREKKASVEKDMQTSTVSPTPVVPSQATRKEKVSSDIENDPVALEKVAERAVEDVEEEAFAPQKVMSSQTSIGTVILEPGEDPLVEET</sequence>
<keyword evidence="3" id="KW-1185">Reference proteome</keyword>
<feature type="compositionally biased region" description="Low complexity" evidence="1">
    <location>
        <begin position="49"/>
        <end position="60"/>
    </location>
</feature>
<proteinExistence type="predicted"/>
<evidence type="ECO:0000313" key="2">
    <source>
        <dbReference type="EMBL" id="OAE26700.1"/>
    </source>
</evidence>
<dbReference type="AlphaFoldDB" id="A0A176W0V6"/>
<accession>A0A176W0V6</accession>
<evidence type="ECO:0000256" key="1">
    <source>
        <dbReference type="SAM" id="MobiDB-lite"/>
    </source>
</evidence>
<comment type="caution">
    <text evidence="2">The sequence shown here is derived from an EMBL/GenBank/DDBJ whole genome shotgun (WGS) entry which is preliminary data.</text>
</comment>